<dbReference type="Gene3D" id="3.10.450.50">
    <property type="match status" value="1"/>
</dbReference>
<evidence type="ECO:0000313" key="2">
    <source>
        <dbReference type="EMBL" id="OCL11339.1"/>
    </source>
</evidence>
<dbReference type="AlphaFoldDB" id="A0A8E2JVP3"/>
<dbReference type="EMBL" id="KV749058">
    <property type="protein sequence ID" value="OCL11339.1"/>
    <property type="molecule type" value="Genomic_DNA"/>
</dbReference>
<evidence type="ECO:0000259" key="1">
    <source>
        <dbReference type="Pfam" id="PF13577"/>
    </source>
</evidence>
<dbReference type="CDD" id="cd00531">
    <property type="entry name" value="NTF2_like"/>
    <property type="match status" value="1"/>
</dbReference>
<keyword evidence="3" id="KW-1185">Reference proteome</keyword>
<feature type="domain" description="SnoaL-like" evidence="1">
    <location>
        <begin position="8"/>
        <end position="133"/>
    </location>
</feature>
<accession>A0A8E2JVP3</accession>
<organism evidence="2 3">
    <name type="scientific">Glonium stellatum</name>
    <dbReference type="NCBI Taxonomy" id="574774"/>
    <lineage>
        <taxon>Eukaryota</taxon>
        <taxon>Fungi</taxon>
        <taxon>Dikarya</taxon>
        <taxon>Ascomycota</taxon>
        <taxon>Pezizomycotina</taxon>
        <taxon>Dothideomycetes</taxon>
        <taxon>Pleosporomycetidae</taxon>
        <taxon>Gloniales</taxon>
        <taxon>Gloniaceae</taxon>
        <taxon>Glonium</taxon>
    </lineage>
</organism>
<dbReference type="Pfam" id="PF13577">
    <property type="entry name" value="SnoaL_4"/>
    <property type="match status" value="1"/>
</dbReference>
<sequence>MSSPNPLDHIAIQNTLARYCIALDDKNFNALSDVFVEDCITHYPFPGGELKGVTTVQNAIQARLKPVTTQHALTTQTITISEDGMAASAVTYFTGAHFGTGAREGQLLTAYGKYIDELVRSESQIGQWRIKKRECKFMGRVGELGVMEPQ</sequence>
<name>A0A8E2JVP3_9PEZI</name>
<proteinExistence type="predicted"/>
<reference evidence="2 3" key="1">
    <citation type="journal article" date="2016" name="Nat. Commun.">
        <title>Ectomycorrhizal ecology is imprinted in the genome of the dominant symbiotic fungus Cenococcum geophilum.</title>
        <authorList>
            <consortium name="DOE Joint Genome Institute"/>
            <person name="Peter M."/>
            <person name="Kohler A."/>
            <person name="Ohm R.A."/>
            <person name="Kuo A."/>
            <person name="Krutzmann J."/>
            <person name="Morin E."/>
            <person name="Arend M."/>
            <person name="Barry K.W."/>
            <person name="Binder M."/>
            <person name="Choi C."/>
            <person name="Clum A."/>
            <person name="Copeland A."/>
            <person name="Grisel N."/>
            <person name="Haridas S."/>
            <person name="Kipfer T."/>
            <person name="LaButti K."/>
            <person name="Lindquist E."/>
            <person name="Lipzen A."/>
            <person name="Maire R."/>
            <person name="Meier B."/>
            <person name="Mihaltcheva S."/>
            <person name="Molinier V."/>
            <person name="Murat C."/>
            <person name="Poggeler S."/>
            <person name="Quandt C.A."/>
            <person name="Sperisen C."/>
            <person name="Tritt A."/>
            <person name="Tisserant E."/>
            <person name="Crous P.W."/>
            <person name="Henrissat B."/>
            <person name="Nehls U."/>
            <person name="Egli S."/>
            <person name="Spatafora J.W."/>
            <person name="Grigoriev I.V."/>
            <person name="Martin F.M."/>
        </authorList>
    </citation>
    <scope>NUCLEOTIDE SEQUENCE [LARGE SCALE GENOMIC DNA]</scope>
    <source>
        <strain evidence="2 3">CBS 207.34</strain>
    </source>
</reference>
<dbReference type="Proteomes" id="UP000250140">
    <property type="component" value="Unassembled WGS sequence"/>
</dbReference>
<dbReference type="SUPFAM" id="SSF54427">
    <property type="entry name" value="NTF2-like"/>
    <property type="match status" value="1"/>
</dbReference>
<dbReference type="InterPro" id="IPR032710">
    <property type="entry name" value="NTF2-like_dom_sf"/>
</dbReference>
<evidence type="ECO:0000313" key="3">
    <source>
        <dbReference type="Proteomes" id="UP000250140"/>
    </source>
</evidence>
<dbReference type="InterPro" id="IPR037401">
    <property type="entry name" value="SnoaL-like"/>
</dbReference>
<gene>
    <name evidence="2" type="ORF">AOQ84DRAFT_191815</name>
</gene>
<dbReference type="OrthoDB" id="2148716at2759"/>
<protein>
    <recommendedName>
        <fullName evidence="1">SnoaL-like domain-containing protein</fullName>
    </recommendedName>
</protein>